<dbReference type="Pfam" id="PF00067">
    <property type="entry name" value="p450"/>
    <property type="match status" value="1"/>
</dbReference>
<evidence type="ECO:0000256" key="9">
    <source>
        <dbReference type="ARBA" id="ARBA00023002"/>
    </source>
</evidence>
<dbReference type="GO" id="GO:0010333">
    <property type="term" value="F:terpene synthase activity"/>
    <property type="evidence" value="ECO:0007669"/>
    <property type="project" value="UniProtKB-ARBA"/>
</dbReference>
<dbReference type="InterPro" id="IPR002401">
    <property type="entry name" value="Cyt_P450_E_grp-I"/>
</dbReference>
<dbReference type="InterPro" id="IPR001128">
    <property type="entry name" value="Cyt_P450"/>
</dbReference>
<keyword evidence="10 13" id="KW-0408">Iron</keyword>
<dbReference type="GO" id="GO:0020037">
    <property type="term" value="F:heme binding"/>
    <property type="evidence" value="ECO:0007669"/>
    <property type="project" value="InterPro"/>
</dbReference>
<evidence type="ECO:0000256" key="1">
    <source>
        <dbReference type="ARBA" id="ARBA00001971"/>
    </source>
</evidence>
<evidence type="ECO:0000256" key="12">
    <source>
        <dbReference type="ARBA" id="ARBA00023136"/>
    </source>
</evidence>
<accession>A0A8T0XPQ6</accession>
<evidence type="ECO:0000313" key="15">
    <source>
        <dbReference type="EMBL" id="KAG2659184.1"/>
    </source>
</evidence>
<keyword evidence="16" id="KW-1185">Reference proteome</keyword>
<dbReference type="InterPro" id="IPR036396">
    <property type="entry name" value="Cyt_P450_sf"/>
</dbReference>
<evidence type="ECO:0000256" key="13">
    <source>
        <dbReference type="PIRSR" id="PIRSR602401-1"/>
    </source>
</evidence>
<name>A0A8T0XPQ6_PANVG</name>
<dbReference type="PROSITE" id="PS00086">
    <property type="entry name" value="CYTOCHROME_P450"/>
    <property type="match status" value="1"/>
</dbReference>
<dbReference type="InterPro" id="IPR017972">
    <property type="entry name" value="Cyt_P450_CS"/>
</dbReference>
<dbReference type="GO" id="GO:0016709">
    <property type="term" value="F:oxidoreductase activity, acting on paired donors, with incorporation or reduction of molecular oxygen, NAD(P)H as one donor, and incorporation of one atom of oxygen"/>
    <property type="evidence" value="ECO:0007669"/>
    <property type="project" value="UniProtKB-ARBA"/>
</dbReference>
<dbReference type="CDD" id="cd11072">
    <property type="entry name" value="CYP71-like"/>
    <property type="match status" value="1"/>
</dbReference>
<keyword evidence="5" id="KW-0812">Transmembrane</keyword>
<proteinExistence type="inferred from homology"/>
<dbReference type="GO" id="GO:0051502">
    <property type="term" value="P:diterpene phytoalexin biosynthetic process"/>
    <property type="evidence" value="ECO:0007669"/>
    <property type="project" value="UniProtKB-ARBA"/>
</dbReference>
<protein>
    <submittedName>
        <fullName evidence="15">Uncharacterized protein</fullName>
    </submittedName>
</protein>
<dbReference type="GO" id="GO:0016020">
    <property type="term" value="C:membrane"/>
    <property type="evidence" value="ECO:0007669"/>
    <property type="project" value="UniProtKB-SubCell"/>
</dbReference>
<evidence type="ECO:0000256" key="14">
    <source>
        <dbReference type="RuleBase" id="RU000461"/>
    </source>
</evidence>
<dbReference type="PRINTS" id="PR00385">
    <property type="entry name" value="P450"/>
</dbReference>
<dbReference type="FunFam" id="1.10.630.10:FF:000008">
    <property type="entry name" value="Cytochrome P450 71D8"/>
    <property type="match status" value="1"/>
</dbReference>
<evidence type="ECO:0000256" key="11">
    <source>
        <dbReference type="ARBA" id="ARBA00023033"/>
    </source>
</evidence>
<dbReference type="PANTHER" id="PTHR47955">
    <property type="entry name" value="CYTOCHROME P450 FAMILY 71 PROTEIN"/>
    <property type="match status" value="1"/>
</dbReference>
<evidence type="ECO:0000256" key="8">
    <source>
        <dbReference type="ARBA" id="ARBA00022989"/>
    </source>
</evidence>
<keyword evidence="12" id="KW-0472">Membrane</keyword>
<evidence type="ECO:0000256" key="7">
    <source>
        <dbReference type="ARBA" id="ARBA00022821"/>
    </source>
</evidence>
<keyword evidence="8" id="KW-1133">Transmembrane helix</keyword>
<feature type="binding site" description="axial binding residue" evidence="13">
    <location>
        <position position="447"/>
    </location>
    <ligand>
        <name>heme</name>
        <dbReference type="ChEBI" id="CHEBI:30413"/>
    </ligand>
    <ligandPart>
        <name>Fe</name>
        <dbReference type="ChEBI" id="CHEBI:18248"/>
    </ligandPart>
</feature>
<evidence type="ECO:0000256" key="4">
    <source>
        <dbReference type="ARBA" id="ARBA00022617"/>
    </source>
</evidence>
<dbReference type="AlphaFoldDB" id="A0A8T0XPQ6"/>
<dbReference type="SUPFAM" id="SSF48264">
    <property type="entry name" value="Cytochrome P450"/>
    <property type="match status" value="1"/>
</dbReference>
<comment type="similarity">
    <text evidence="3 14">Belongs to the cytochrome P450 family.</text>
</comment>
<comment type="cofactor">
    <cofactor evidence="1 13">
        <name>heme</name>
        <dbReference type="ChEBI" id="CHEBI:30413"/>
    </cofactor>
</comment>
<dbReference type="PRINTS" id="PR00463">
    <property type="entry name" value="EP450I"/>
</dbReference>
<dbReference type="SMR" id="A0A8T0XPQ6"/>
<evidence type="ECO:0000256" key="5">
    <source>
        <dbReference type="ARBA" id="ARBA00022692"/>
    </source>
</evidence>
<comment type="subcellular location">
    <subcellularLocation>
        <location evidence="2">Membrane</location>
        <topology evidence="2">Single-pass membrane protein</topology>
    </subcellularLocation>
</comment>
<comment type="caution">
    <text evidence="15">The sequence shown here is derived from an EMBL/GenBank/DDBJ whole genome shotgun (WGS) entry which is preliminary data.</text>
</comment>
<organism evidence="15 16">
    <name type="scientific">Panicum virgatum</name>
    <name type="common">Blackwell switchgrass</name>
    <dbReference type="NCBI Taxonomy" id="38727"/>
    <lineage>
        <taxon>Eukaryota</taxon>
        <taxon>Viridiplantae</taxon>
        <taxon>Streptophyta</taxon>
        <taxon>Embryophyta</taxon>
        <taxon>Tracheophyta</taxon>
        <taxon>Spermatophyta</taxon>
        <taxon>Magnoliopsida</taxon>
        <taxon>Liliopsida</taxon>
        <taxon>Poales</taxon>
        <taxon>Poaceae</taxon>
        <taxon>PACMAD clade</taxon>
        <taxon>Panicoideae</taxon>
        <taxon>Panicodae</taxon>
        <taxon>Paniceae</taxon>
        <taxon>Panicinae</taxon>
        <taxon>Panicum</taxon>
        <taxon>Panicum sect. Hiantes</taxon>
    </lineage>
</organism>
<evidence type="ECO:0000256" key="6">
    <source>
        <dbReference type="ARBA" id="ARBA00022723"/>
    </source>
</evidence>
<keyword evidence="11 14" id="KW-0503">Monooxygenase</keyword>
<dbReference type="OrthoDB" id="620821at2759"/>
<dbReference type="GO" id="GO:0005506">
    <property type="term" value="F:iron ion binding"/>
    <property type="evidence" value="ECO:0007669"/>
    <property type="project" value="InterPro"/>
</dbReference>
<keyword evidence="7" id="KW-0611">Plant defense</keyword>
<keyword evidence="9 14" id="KW-0560">Oxidoreductase</keyword>
<gene>
    <name evidence="15" type="ORF">PVAP13_1KG341400</name>
</gene>
<dbReference type="Proteomes" id="UP000823388">
    <property type="component" value="Chromosome 1K"/>
</dbReference>
<evidence type="ECO:0000256" key="10">
    <source>
        <dbReference type="ARBA" id="ARBA00023004"/>
    </source>
</evidence>
<evidence type="ECO:0000313" key="16">
    <source>
        <dbReference type="Proteomes" id="UP000823388"/>
    </source>
</evidence>
<dbReference type="PANTHER" id="PTHR47955:SF11">
    <property type="entry name" value="4-HYDROXYPHENYLACETALDEHYDE OXIME MONOOXYGENASE"/>
    <property type="match status" value="1"/>
</dbReference>
<dbReference type="Gene3D" id="1.10.630.10">
    <property type="entry name" value="Cytochrome P450"/>
    <property type="match status" value="1"/>
</dbReference>
<keyword evidence="6 13" id="KW-0479">Metal-binding</keyword>
<evidence type="ECO:0000256" key="2">
    <source>
        <dbReference type="ARBA" id="ARBA00004167"/>
    </source>
</evidence>
<dbReference type="EMBL" id="CM029037">
    <property type="protein sequence ID" value="KAG2659184.1"/>
    <property type="molecule type" value="Genomic_DNA"/>
</dbReference>
<dbReference type="GO" id="GO:0006952">
    <property type="term" value="P:defense response"/>
    <property type="evidence" value="ECO:0007669"/>
    <property type="project" value="UniProtKB-KW"/>
</dbReference>
<evidence type="ECO:0000256" key="3">
    <source>
        <dbReference type="ARBA" id="ARBA00010617"/>
    </source>
</evidence>
<keyword evidence="4 13" id="KW-0349">Heme</keyword>
<reference evidence="15" key="1">
    <citation type="submission" date="2020-05" db="EMBL/GenBank/DDBJ databases">
        <title>WGS assembly of Panicum virgatum.</title>
        <authorList>
            <person name="Lovell J.T."/>
            <person name="Jenkins J."/>
            <person name="Shu S."/>
            <person name="Juenger T.E."/>
            <person name="Schmutz J."/>
        </authorList>
    </citation>
    <scope>NUCLEOTIDE SEQUENCE</scope>
    <source>
        <strain evidence="15">AP13</strain>
    </source>
</reference>
<sequence length="511" mass="56384">MEADKLLLAVAAAAVLVVLSWRLIIRPSLAAKPKLNLPPGPRMLPVIGSLHHLLSSPLLFRVLRGLAKKHGPLMTLRLGEVPALVASSMEAAQAILKVHDTNFADRFTPATFATVAYGGTNLILSPYGERWRHLRKIVVQEMLTATRVQSFKHIRQEEVGRFLHGMAASAAAGTAVNFSTAVSKLINDAFLRECVGSRCKYQDEFLDAVHTASLLASGVTIADLYPSSRIMQMLGTAPRKALAVRRRVDRIVKQIIQEAKEAMECDDKTVDDSFISLLLRLQKEGSMPIPLTNETIIALMFDMLAAGSETSSTTLNWALTELIRSPAAMARAQAEVREAFKGKSIITDDDIAKSGISYLKLVFKETLRLHPSSPLLIPRQCRETCQVMGYDIPKGTAVFVNVWAIGRDPLYWEDPEEFKPERFETNNLDFRGTNFEFIPFGAGRRMCPGINLGLANIELALASLLYHFDWKLPKGMEPKDVEMREAVGMVASKETSLIVHPVTFIPPAVAA</sequence>